<evidence type="ECO:0000256" key="2">
    <source>
        <dbReference type="ARBA" id="ARBA00022980"/>
    </source>
</evidence>
<accession>A0AB34PQ24</accession>
<evidence type="ECO:0000256" key="1">
    <source>
        <dbReference type="ARBA" id="ARBA00008889"/>
    </source>
</evidence>
<organism evidence="5 6">
    <name type="scientific">Candida albicans P78048</name>
    <dbReference type="NCBI Taxonomy" id="1094989"/>
    <lineage>
        <taxon>Eukaryota</taxon>
        <taxon>Fungi</taxon>
        <taxon>Dikarya</taxon>
        <taxon>Ascomycota</taxon>
        <taxon>Saccharomycotina</taxon>
        <taxon>Pichiomycetes</taxon>
        <taxon>Debaryomycetaceae</taxon>
        <taxon>Candida/Lodderomyces clade</taxon>
        <taxon>Candida</taxon>
    </lineage>
</organism>
<evidence type="ECO:0008006" key="7">
    <source>
        <dbReference type="Google" id="ProtNLM"/>
    </source>
</evidence>
<evidence type="ECO:0000313" key="6">
    <source>
        <dbReference type="Proteomes" id="UP000030161"/>
    </source>
</evidence>
<sequence length="258" mass="29146">MLSSKLINTGILRNTTRISVTQWSKSFSTSIISGNQYADFIPANAEQEQFLTRQTEKPLFSRKTYLIDFYKHLYDNNEILLFVHHNNLNKSDNKRYRQELFKSGANLHVIKSSMFKLLLRSINEADPAQKGMSAKNKDKVHDLDPLLAGPTAIITIPKSDPQVVTSVMKVLKSANERLLLIGAKIENNVMNLDEINQFKTLPTKESLQGQLVGLLTMAGGAGLVRTLETPGKVLYLNLDQRKKDMEGPKQEEKTENKE</sequence>
<gene>
    <name evidence="5" type="ORF">MG3_03746</name>
</gene>
<keyword evidence="2" id="KW-0689">Ribosomal protein</keyword>
<dbReference type="GO" id="GO:0005840">
    <property type="term" value="C:ribosome"/>
    <property type="evidence" value="ECO:0007669"/>
    <property type="project" value="UniProtKB-KW"/>
</dbReference>
<keyword evidence="3" id="KW-0687">Ribonucleoprotein</keyword>
<dbReference type="InterPro" id="IPR001790">
    <property type="entry name" value="Ribosomal_uL10"/>
</dbReference>
<dbReference type="SUPFAM" id="SSF160369">
    <property type="entry name" value="Ribosomal protein L10-like"/>
    <property type="match status" value="1"/>
</dbReference>
<dbReference type="Proteomes" id="UP000030161">
    <property type="component" value="Unassembled WGS sequence"/>
</dbReference>
<dbReference type="EMBL" id="AJIX01000027">
    <property type="protein sequence ID" value="KGR08990.1"/>
    <property type="molecule type" value="Genomic_DNA"/>
</dbReference>
<proteinExistence type="inferred from homology"/>
<dbReference type="AlphaFoldDB" id="A0AB34PQ24"/>
<dbReference type="Pfam" id="PF00466">
    <property type="entry name" value="Ribosomal_L10"/>
    <property type="match status" value="1"/>
</dbReference>
<dbReference type="InterPro" id="IPR047865">
    <property type="entry name" value="Ribosomal_uL10_bac_type"/>
</dbReference>
<comment type="caution">
    <text evidence="5">The sequence shown here is derived from an EMBL/GenBank/DDBJ whole genome shotgun (WGS) entry which is preliminary data.</text>
</comment>
<evidence type="ECO:0000256" key="4">
    <source>
        <dbReference type="SAM" id="MobiDB-lite"/>
    </source>
</evidence>
<evidence type="ECO:0000313" key="5">
    <source>
        <dbReference type="EMBL" id="KGR08990.1"/>
    </source>
</evidence>
<name>A0AB34PQ24_CANAX</name>
<dbReference type="PANTHER" id="PTHR11560">
    <property type="entry name" value="39S RIBOSOMAL PROTEIN L10, MITOCHONDRIAL"/>
    <property type="match status" value="1"/>
</dbReference>
<dbReference type="GO" id="GO:1990904">
    <property type="term" value="C:ribonucleoprotein complex"/>
    <property type="evidence" value="ECO:0007669"/>
    <property type="project" value="UniProtKB-KW"/>
</dbReference>
<dbReference type="InterPro" id="IPR043141">
    <property type="entry name" value="Ribosomal_uL10-like_sf"/>
</dbReference>
<comment type="similarity">
    <text evidence="1">Belongs to the universal ribosomal protein uL10 family.</text>
</comment>
<protein>
    <recommendedName>
        <fullName evidence="7">Mitochondrial 54S ribosomal protein YmL11</fullName>
    </recommendedName>
</protein>
<dbReference type="FunFam" id="3.30.70.1730:FF:000015">
    <property type="entry name" value="Mrpl11p"/>
    <property type="match status" value="1"/>
</dbReference>
<evidence type="ECO:0000256" key="3">
    <source>
        <dbReference type="ARBA" id="ARBA00023274"/>
    </source>
</evidence>
<reference evidence="5 6" key="1">
    <citation type="submission" date="2013-12" db="EMBL/GenBank/DDBJ databases">
        <title>The Genome Sequence of Candida albicans P78048.</title>
        <authorList>
            <consortium name="The Broad Institute Genome Sequencing Platform"/>
            <consortium name="The Broad Institute Genome Sequencing Center for Infectious Disease"/>
            <person name="Cuomo C."/>
            <person name="Bennett R."/>
            <person name="Hirakawa M."/>
            <person name="Noverr M."/>
            <person name="Mitchell A."/>
            <person name="Young S.K."/>
            <person name="Zeng Q."/>
            <person name="Gargeya S."/>
            <person name="Fitzgerald M."/>
            <person name="Abouelleil A."/>
            <person name="Alvarado L."/>
            <person name="Berlin A.M."/>
            <person name="Chapman S.B."/>
            <person name="Dewar J."/>
            <person name="Goldberg J."/>
            <person name="Griggs A."/>
            <person name="Gujja S."/>
            <person name="Hansen M."/>
            <person name="Howarth C."/>
            <person name="Imamovic A."/>
            <person name="Larimer J."/>
            <person name="McCowan C."/>
            <person name="Murphy C."/>
            <person name="Pearson M."/>
            <person name="Priest M."/>
            <person name="Roberts A."/>
            <person name="Saif S."/>
            <person name="Shea T."/>
            <person name="Sykes S."/>
            <person name="Wortman J."/>
            <person name="Nusbaum C."/>
            <person name="Birren B."/>
        </authorList>
    </citation>
    <scope>NUCLEOTIDE SEQUENCE [LARGE SCALE GENOMIC DNA]</scope>
    <source>
        <strain evidence="5 6">P78048</strain>
    </source>
</reference>
<feature type="region of interest" description="Disordered" evidence="4">
    <location>
        <begin position="239"/>
        <end position="258"/>
    </location>
</feature>
<dbReference type="Gene3D" id="3.30.70.1730">
    <property type="match status" value="1"/>
</dbReference>
<dbReference type="SMR" id="A0AB34PQ24"/>